<protein>
    <submittedName>
        <fullName evidence="1">Phosphotransferase enzyme family protein</fullName>
    </submittedName>
</protein>
<name>A0ACC5R4H4_9HYPH</name>
<organism evidence="1 2">
    <name type="scientific">Taklimakanibacter albus</name>
    <dbReference type="NCBI Taxonomy" id="2800327"/>
    <lineage>
        <taxon>Bacteria</taxon>
        <taxon>Pseudomonadati</taxon>
        <taxon>Pseudomonadota</taxon>
        <taxon>Alphaproteobacteria</taxon>
        <taxon>Hyphomicrobiales</taxon>
        <taxon>Aestuariivirgaceae</taxon>
        <taxon>Taklimakanibacter</taxon>
    </lineage>
</organism>
<comment type="caution">
    <text evidence="1">The sequence shown here is derived from an EMBL/GenBank/DDBJ whole genome shotgun (WGS) entry which is preliminary data.</text>
</comment>
<evidence type="ECO:0000313" key="1">
    <source>
        <dbReference type="EMBL" id="MBK1867549.1"/>
    </source>
</evidence>
<keyword evidence="2" id="KW-1185">Reference proteome</keyword>
<dbReference type="Proteomes" id="UP000616151">
    <property type="component" value="Unassembled WGS sequence"/>
</dbReference>
<dbReference type="EMBL" id="JAENHL010000007">
    <property type="protein sequence ID" value="MBK1867549.1"/>
    <property type="molecule type" value="Genomic_DNA"/>
</dbReference>
<sequence length="332" mass="37280">MSASDTLTHQQKLDQLQRVADAALKTYDLPAGAKATMINLSENATYRVDGGGGKWALRVHREGYHSKTAIGSELAWLQALRHDGAVTTPVPVKGKNGEIIQTLSLPGLAQRHAVLFDWEAGAEPSEAELLGPFEVLGAATARMHQHARQWRRPQNFERMTWDFDGAFGKVQHWGSWRDGMGLDAEKTKLFQRTVDLMEKRLAAFGKGPERYGLIHCDMRLANLLIDGEETKVIDFDDCGFSWYLYDGATALSFIEHRPDVPELIAAWVKGYRSVLPLSAEDEQEIPTFVMYRRLLLVAWIGSHAETDLAKSMGVPYTRDTVALCEDYLRRYS</sequence>
<accession>A0ACC5R4H4</accession>
<evidence type="ECO:0000313" key="2">
    <source>
        <dbReference type="Proteomes" id="UP000616151"/>
    </source>
</evidence>
<proteinExistence type="predicted"/>
<reference evidence="1" key="1">
    <citation type="submission" date="2021-01" db="EMBL/GenBank/DDBJ databases">
        <authorList>
            <person name="Sun Q."/>
        </authorList>
    </citation>
    <scope>NUCLEOTIDE SEQUENCE</scope>
    <source>
        <strain evidence="1">YIM B02566</strain>
    </source>
</reference>
<gene>
    <name evidence="1" type="ORF">JHL16_14420</name>
</gene>